<dbReference type="RefSeq" id="WP_338751044.1">
    <property type="nucleotide sequence ID" value="NZ_CP147404.1"/>
</dbReference>
<evidence type="ECO:0000259" key="1">
    <source>
        <dbReference type="Pfam" id="PF07872"/>
    </source>
</evidence>
<dbReference type="Proteomes" id="UP001387364">
    <property type="component" value="Chromosome"/>
</dbReference>
<dbReference type="Pfam" id="PF07872">
    <property type="entry name" value="DUF1659"/>
    <property type="match status" value="1"/>
</dbReference>
<protein>
    <submittedName>
        <fullName evidence="2">DUF1659 domain-containing protein</fullName>
    </submittedName>
</protein>
<name>A0ABZ2N526_9BACI</name>
<reference evidence="2 3" key="1">
    <citation type="submission" date="2024-02" db="EMBL/GenBank/DDBJ databases">
        <title>Seven novel Bacillus-like species.</title>
        <authorList>
            <person name="Liu G."/>
        </authorList>
    </citation>
    <scope>NUCLEOTIDE SEQUENCE [LARGE SCALE GENOMIC DNA]</scope>
    <source>
        <strain evidence="2 3">FJAT-52991</strain>
    </source>
</reference>
<dbReference type="EMBL" id="CP147404">
    <property type="protein sequence ID" value="WXB92491.1"/>
    <property type="molecule type" value="Genomic_DNA"/>
</dbReference>
<gene>
    <name evidence="2" type="ORF">WDJ61_14835</name>
</gene>
<accession>A0ABZ2N526</accession>
<sequence length="71" mass="7765">MAETMLSKSTLRLVFNHGVDTKGQPILKSKTFSNIDEMATATNLQTASQAIAALVEKPMVMIVRNDLSEIN</sequence>
<organism evidence="2 3">
    <name type="scientific">Bacillus kandeliae</name>
    <dbReference type="NCBI Taxonomy" id="3129297"/>
    <lineage>
        <taxon>Bacteria</taxon>
        <taxon>Bacillati</taxon>
        <taxon>Bacillota</taxon>
        <taxon>Bacilli</taxon>
        <taxon>Bacillales</taxon>
        <taxon>Bacillaceae</taxon>
        <taxon>Bacillus</taxon>
    </lineage>
</organism>
<feature type="domain" description="DUF1659" evidence="1">
    <location>
        <begin position="3"/>
        <end position="70"/>
    </location>
</feature>
<evidence type="ECO:0000313" key="2">
    <source>
        <dbReference type="EMBL" id="WXB92491.1"/>
    </source>
</evidence>
<evidence type="ECO:0000313" key="3">
    <source>
        <dbReference type="Proteomes" id="UP001387364"/>
    </source>
</evidence>
<keyword evidence="3" id="KW-1185">Reference proteome</keyword>
<dbReference type="InterPro" id="IPR012454">
    <property type="entry name" value="DUF1659"/>
</dbReference>
<proteinExistence type="predicted"/>